<dbReference type="GO" id="GO:0030490">
    <property type="term" value="P:maturation of SSU-rRNA"/>
    <property type="evidence" value="ECO:0007669"/>
    <property type="project" value="TreeGrafter"/>
</dbReference>
<evidence type="ECO:0000259" key="3">
    <source>
        <dbReference type="Pfam" id="PF09073"/>
    </source>
</evidence>
<dbReference type="Proteomes" id="UP000095358">
    <property type="component" value="Unassembled WGS sequence"/>
</dbReference>
<dbReference type="InterPro" id="IPR037393">
    <property type="entry name" value="Bud22/SRFB1"/>
</dbReference>
<dbReference type="PANTHER" id="PTHR23325">
    <property type="entry name" value="SERUM RESPONSE FACTOR-BINDING"/>
    <property type="match status" value="1"/>
</dbReference>
<evidence type="ECO:0000256" key="1">
    <source>
        <dbReference type="ARBA" id="ARBA00023054"/>
    </source>
</evidence>
<organism evidence="4 5">
    <name type="scientific">Hanseniaspora uvarum</name>
    <name type="common">Yeast</name>
    <name type="synonym">Kloeckera apiculata</name>
    <dbReference type="NCBI Taxonomy" id="29833"/>
    <lineage>
        <taxon>Eukaryota</taxon>
        <taxon>Fungi</taxon>
        <taxon>Dikarya</taxon>
        <taxon>Ascomycota</taxon>
        <taxon>Saccharomycotina</taxon>
        <taxon>Saccharomycetes</taxon>
        <taxon>Saccharomycodales</taxon>
        <taxon>Saccharomycodaceae</taxon>
        <taxon>Hanseniaspora</taxon>
    </lineage>
</organism>
<comment type="caution">
    <text evidence="4">The sequence shown here is derived from an EMBL/GenBank/DDBJ whole genome shotgun (WGS) entry which is preliminary data.</text>
</comment>
<dbReference type="PANTHER" id="PTHR23325:SF1">
    <property type="entry name" value="SERUM RESPONSE FACTOR-BINDING PROTEIN 1"/>
    <property type="match status" value="1"/>
</dbReference>
<feature type="compositionally biased region" description="Acidic residues" evidence="2">
    <location>
        <begin position="289"/>
        <end position="298"/>
    </location>
</feature>
<keyword evidence="1" id="KW-0175">Coiled coil</keyword>
<protein>
    <submittedName>
        <fullName evidence="4">Protein bud22</fullName>
    </submittedName>
</protein>
<dbReference type="GO" id="GO:0030686">
    <property type="term" value="C:90S preribosome"/>
    <property type="evidence" value="ECO:0007669"/>
    <property type="project" value="TreeGrafter"/>
</dbReference>
<dbReference type="EMBL" id="LPNN01000001">
    <property type="protein sequence ID" value="OEJ92948.1"/>
    <property type="molecule type" value="Genomic_DNA"/>
</dbReference>
<evidence type="ECO:0000313" key="4">
    <source>
        <dbReference type="EMBL" id="OEJ92948.1"/>
    </source>
</evidence>
<evidence type="ECO:0000313" key="5">
    <source>
        <dbReference type="Proteomes" id="UP000095358"/>
    </source>
</evidence>
<proteinExistence type="predicted"/>
<gene>
    <name evidence="4" type="ORF">AWRI3580_g161</name>
</gene>
<accession>A0A1E5S1S1</accession>
<name>A0A1E5S1S1_HANUV</name>
<dbReference type="OrthoDB" id="3364872at2759"/>
<reference evidence="5" key="1">
    <citation type="journal article" date="2016" name="Genome Announc.">
        <title>Genome sequences of three species of Hanseniaspora isolated from spontaneous wine fermentations.</title>
        <authorList>
            <person name="Sternes P.R."/>
            <person name="Lee D."/>
            <person name="Kutyna D.R."/>
            <person name="Borneman A.R."/>
        </authorList>
    </citation>
    <scope>NUCLEOTIDE SEQUENCE [LARGE SCALE GENOMIC DNA]</scope>
    <source>
        <strain evidence="5">AWRI3580</strain>
    </source>
</reference>
<feature type="domain" description="Bud22" evidence="3">
    <location>
        <begin position="274"/>
        <end position="411"/>
    </location>
</feature>
<dbReference type="GO" id="GO:0005634">
    <property type="term" value="C:nucleus"/>
    <property type="evidence" value="ECO:0007669"/>
    <property type="project" value="TreeGrafter"/>
</dbReference>
<dbReference type="STRING" id="29833.A0A1E5S1S1"/>
<keyword evidence="5" id="KW-1185">Reference proteome</keyword>
<feature type="compositionally biased region" description="Basic and acidic residues" evidence="2">
    <location>
        <begin position="224"/>
        <end position="239"/>
    </location>
</feature>
<dbReference type="Pfam" id="PF09073">
    <property type="entry name" value="BUD22"/>
    <property type="match status" value="1"/>
</dbReference>
<feature type="compositionally biased region" description="Basic residues" evidence="2">
    <location>
        <begin position="308"/>
        <end position="317"/>
    </location>
</feature>
<evidence type="ECO:0000256" key="2">
    <source>
        <dbReference type="SAM" id="MobiDB-lite"/>
    </source>
</evidence>
<sequence>MPKENLLFQLDNKEFQYHKLNYSLRYFNPRFHTTKLIKNANKHSKNSQKNNKKLKGVSLDELFDELTALKKEILNKKLYRLCLKFNSKIDNMPNDKNSAEDKIILKQLVLNRFMKSLKKKFKKYTAEYGQDLTEMDENAIPNPFKNYEDWITDKDMIKELESNLNVKKLDDVSKASKEINKVISKLYQDKSLKLVMSEFEDGMDVFLNINRGVKKVERKELQTKNDQEVYDDGHNEYNESKYAANDDEDYAEYDNMIANSDEEEDDDDKNYTPTRSTLPELEHGFIDTYDAESEEELDREMKQEKPEKKKKNRRGQRERRLIWEKKYGRTANHVQKKIQEETANKLERQKAYEERVVKRFEREQEYRDKQHAKIQKAKEYASKEFHPSWEAKRIQEEKTKNVKFQGKKVTF</sequence>
<dbReference type="AlphaFoldDB" id="A0A1E5S1S1"/>
<dbReference type="InterPro" id="IPR015158">
    <property type="entry name" value="Bud22_dom"/>
</dbReference>
<dbReference type="VEuPathDB" id="FungiDB:AWRI3580_g161"/>
<feature type="region of interest" description="Disordered" evidence="2">
    <location>
        <begin position="224"/>
        <end position="321"/>
    </location>
</feature>